<sequence>MATVTSAAVVILSFTGLKAARSTTAKASDKVTASTVPKLAIKASMKDVGVAVAATAASAILASNAMAIEEKRLCSRTTVLPTQRCVRRERNPVGVDASKISMSEEVS</sequence>
<organism evidence="2 3">
    <name type="scientific">Hevea brasiliensis</name>
    <name type="common">Para rubber tree</name>
    <name type="synonym">Siphonia brasiliensis</name>
    <dbReference type="NCBI Taxonomy" id="3981"/>
    <lineage>
        <taxon>Eukaryota</taxon>
        <taxon>Viridiplantae</taxon>
        <taxon>Streptophyta</taxon>
        <taxon>Embryophyta</taxon>
        <taxon>Tracheophyta</taxon>
        <taxon>Spermatophyta</taxon>
        <taxon>Magnoliopsida</taxon>
        <taxon>eudicotyledons</taxon>
        <taxon>Gunneridae</taxon>
        <taxon>Pentapetalae</taxon>
        <taxon>rosids</taxon>
        <taxon>fabids</taxon>
        <taxon>Malpighiales</taxon>
        <taxon>Euphorbiaceae</taxon>
        <taxon>Crotonoideae</taxon>
        <taxon>Micrandreae</taxon>
        <taxon>Hevea</taxon>
    </lineage>
</organism>
<dbReference type="Proteomes" id="UP000467840">
    <property type="component" value="Chromosome 1"/>
</dbReference>
<gene>
    <name evidence="2" type="ORF">GH714_006826</name>
</gene>
<reference evidence="2 3" key="1">
    <citation type="journal article" date="2020" name="Mol. Plant">
        <title>The Chromosome-Based Rubber Tree Genome Provides New Insights into Spurge Genome Evolution and Rubber Biosynthesis.</title>
        <authorList>
            <person name="Liu J."/>
            <person name="Shi C."/>
            <person name="Shi C.C."/>
            <person name="Li W."/>
            <person name="Zhang Q.J."/>
            <person name="Zhang Y."/>
            <person name="Li K."/>
            <person name="Lu H.F."/>
            <person name="Shi C."/>
            <person name="Zhu S.T."/>
            <person name="Xiao Z.Y."/>
            <person name="Nan H."/>
            <person name="Yue Y."/>
            <person name="Zhu X.G."/>
            <person name="Wu Y."/>
            <person name="Hong X.N."/>
            <person name="Fan G.Y."/>
            <person name="Tong Y."/>
            <person name="Zhang D."/>
            <person name="Mao C.L."/>
            <person name="Liu Y.L."/>
            <person name="Hao S.J."/>
            <person name="Liu W.Q."/>
            <person name="Lv M.Q."/>
            <person name="Zhang H.B."/>
            <person name="Liu Y."/>
            <person name="Hu-Tang G.R."/>
            <person name="Wang J.P."/>
            <person name="Wang J.H."/>
            <person name="Sun Y.H."/>
            <person name="Ni S.B."/>
            <person name="Chen W.B."/>
            <person name="Zhang X.C."/>
            <person name="Jiao Y.N."/>
            <person name="Eichler E.E."/>
            <person name="Li G.H."/>
            <person name="Liu X."/>
            <person name="Gao L.Z."/>
        </authorList>
    </citation>
    <scope>NUCLEOTIDE SEQUENCE [LARGE SCALE GENOMIC DNA]</scope>
    <source>
        <strain evidence="3">cv. GT1</strain>
        <tissue evidence="2">Leaf</tissue>
    </source>
</reference>
<feature type="signal peptide" evidence="1">
    <location>
        <begin position="1"/>
        <end position="20"/>
    </location>
</feature>
<dbReference type="EMBL" id="JAAGAX010000011">
    <property type="protein sequence ID" value="KAF2297981.1"/>
    <property type="molecule type" value="Genomic_DNA"/>
</dbReference>
<evidence type="ECO:0000256" key="1">
    <source>
        <dbReference type="SAM" id="SignalP"/>
    </source>
</evidence>
<protein>
    <submittedName>
        <fullName evidence="2">Uncharacterized protein</fullName>
    </submittedName>
</protein>
<accession>A0A6A6L974</accession>
<feature type="chain" id="PRO_5025609193" evidence="1">
    <location>
        <begin position="21"/>
        <end position="107"/>
    </location>
</feature>
<keyword evidence="3" id="KW-1185">Reference proteome</keyword>
<evidence type="ECO:0000313" key="2">
    <source>
        <dbReference type="EMBL" id="KAF2297981.1"/>
    </source>
</evidence>
<dbReference type="AlphaFoldDB" id="A0A6A6L974"/>
<proteinExistence type="predicted"/>
<name>A0A6A6L974_HEVBR</name>
<keyword evidence="1" id="KW-0732">Signal</keyword>
<evidence type="ECO:0000313" key="3">
    <source>
        <dbReference type="Proteomes" id="UP000467840"/>
    </source>
</evidence>
<comment type="caution">
    <text evidence="2">The sequence shown here is derived from an EMBL/GenBank/DDBJ whole genome shotgun (WGS) entry which is preliminary data.</text>
</comment>